<dbReference type="Pfam" id="PF00440">
    <property type="entry name" value="TetR_N"/>
    <property type="match status" value="1"/>
</dbReference>
<dbReference type="InterPro" id="IPR011075">
    <property type="entry name" value="TetR_C"/>
</dbReference>
<dbReference type="GO" id="GO:0000976">
    <property type="term" value="F:transcription cis-regulatory region binding"/>
    <property type="evidence" value="ECO:0007669"/>
    <property type="project" value="TreeGrafter"/>
</dbReference>
<accession>A0A6G8FKZ0</accession>
<organism evidence="6 7">
    <name type="scientific">Leucobacter insecticola</name>
    <dbReference type="NCBI Taxonomy" id="2714934"/>
    <lineage>
        <taxon>Bacteria</taxon>
        <taxon>Bacillati</taxon>
        <taxon>Actinomycetota</taxon>
        <taxon>Actinomycetes</taxon>
        <taxon>Micrococcales</taxon>
        <taxon>Microbacteriaceae</taxon>
        <taxon>Leucobacter</taxon>
    </lineage>
</organism>
<dbReference type="Pfam" id="PF16859">
    <property type="entry name" value="TetR_C_11"/>
    <property type="match status" value="1"/>
</dbReference>
<evidence type="ECO:0000256" key="3">
    <source>
        <dbReference type="ARBA" id="ARBA00023163"/>
    </source>
</evidence>
<dbReference type="PANTHER" id="PTHR30055:SF148">
    <property type="entry name" value="TETR-FAMILY TRANSCRIPTIONAL REGULATOR"/>
    <property type="match status" value="1"/>
</dbReference>
<dbReference type="Gene3D" id="1.10.357.10">
    <property type="entry name" value="Tetracycline Repressor, domain 2"/>
    <property type="match status" value="1"/>
</dbReference>
<dbReference type="PANTHER" id="PTHR30055">
    <property type="entry name" value="HTH-TYPE TRANSCRIPTIONAL REGULATOR RUTR"/>
    <property type="match status" value="1"/>
</dbReference>
<dbReference type="RefSeq" id="WP_166325274.1">
    <property type="nucleotide sequence ID" value="NZ_CP049934.1"/>
</dbReference>
<name>A0A6G8FKZ0_9MICO</name>
<dbReference type="InterPro" id="IPR050109">
    <property type="entry name" value="HTH-type_TetR-like_transc_reg"/>
</dbReference>
<dbReference type="InterPro" id="IPR001647">
    <property type="entry name" value="HTH_TetR"/>
</dbReference>
<evidence type="ECO:0000313" key="6">
    <source>
        <dbReference type="EMBL" id="QIM17150.1"/>
    </source>
</evidence>
<dbReference type="SUPFAM" id="SSF46689">
    <property type="entry name" value="Homeodomain-like"/>
    <property type="match status" value="1"/>
</dbReference>
<dbReference type="Proteomes" id="UP000501387">
    <property type="component" value="Chromosome"/>
</dbReference>
<dbReference type="SUPFAM" id="SSF48498">
    <property type="entry name" value="Tetracyclin repressor-like, C-terminal domain"/>
    <property type="match status" value="1"/>
</dbReference>
<dbReference type="EMBL" id="CP049934">
    <property type="protein sequence ID" value="QIM17150.1"/>
    <property type="molecule type" value="Genomic_DNA"/>
</dbReference>
<protein>
    <submittedName>
        <fullName evidence="6">TetR/AcrR family transcriptional regulator</fullName>
    </submittedName>
</protein>
<feature type="domain" description="HTH tetR-type" evidence="4">
    <location>
        <begin position="21"/>
        <end position="56"/>
    </location>
</feature>
<dbReference type="InterPro" id="IPR009057">
    <property type="entry name" value="Homeodomain-like_sf"/>
</dbReference>
<feature type="domain" description="Tetracyclin repressor-like C-terminal" evidence="5">
    <location>
        <begin position="76"/>
        <end position="187"/>
    </location>
</feature>
<dbReference type="GO" id="GO:0003700">
    <property type="term" value="F:DNA-binding transcription factor activity"/>
    <property type="evidence" value="ECO:0007669"/>
    <property type="project" value="TreeGrafter"/>
</dbReference>
<gene>
    <name evidence="6" type="ORF">G7067_13220</name>
</gene>
<keyword evidence="2" id="KW-0238">DNA-binding</keyword>
<dbReference type="KEGG" id="lins:G7067_13220"/>
<keyword evidence="1" id="KW-0805">Transcription regulation</keyword>
<evidence type="ECO:0000256" key="1">
    <source>
        <dbReference type="ARBA" id="ARBA00023015"/>
    </source>
</evidence>
<dbReference type="Gene3D" id="1.10.10.60">
    <property type="entry name" value="Homeodomain-like"/>
    <property type="match status" value="1"/>
</dbReference>
<reference evidence="6 7" key="1">
    <citation type="submission" date="2020-03" db="EMBL/GenBank/DDBJ databases">
        <title>Leucobacter sp. nov., isolated from beetles.</title>
        <authorList>
            <person name="Hyun D.-W."/>
            <person name="Bae J.-W."/>
        </authorList>
    </citation>
    <scope>NUCLEOTIDE SEQUENCE [LARGE SCALE GENOMIC DNA]</scope>
    <source>
        <strain evidence="6 7">HDW9B</strain>
    </source>
</reference>
<evidence type="ECO:0000313" key="7">
    <source>
        <dbReference type="Proteomes" id="UP000501387"/>
    </source>
</evidence>
<sequence length="193" mass="21941">MTVKQEGRPRDPAISQALVWTAERWLETVGFDKLTVDGIVAEIGTTRQTFYRRYKNLAMLSLEIVVDRYSSQEEVDSGNLQTDLLQFQRSELAFLTTPLIQKSLSGLLQAIRADPEASRLYFDGMILPRQQKMTRILARATERGEIERSDIDPVYICDLMFGPLIARVLTPATPPLDDRLARQLVSTALRELQ</sequence>
<evidence type="ECO:0000259" key="5">
    <source>
        <dbReference type="Pfam" id="PF16859"/>
    </source>
</evidence>
<keyword evidence="7" id="KW-1185">Reference proteome</keyword>
<dbReference type="InterPro" id="IPR036271">
    <property type="entry name" value="Tet_transcr_reg_TetR-rel_C_sf"/>
</dbReference>
<evidence type="ECO:0000256" key="2">
    <source>
        <dbReference type="ARBA" id="ARBA00023125"/>
    </source>
</evidence>
<proteinExistence type="predicted"/>
<evidence type="ECO:0000259" key="4">
    <source>
        <dbReference type="Pfam" id="PF00440"/>
    </source>
</evidence>
<dbReference type="AlphaFoldDB" id="A0A6G8FKZ0"/>
<keyword evidence="3" id="KW-0804">Transcription</keyword>